<gene>
    <name evidence="1" type="ORF">METZ01_LOCUS358746</name>
</gene>
<name>A0A382S8J8_9ZZZZ</name>
<dbReference type="AlphaFoldDB" id="A0A382S8J8"/>
<evidence type="ECO:0000313" key="1">
    <source>
        <dbReference type="EMBL" id="SVD05892.1"/>
    </source>
</evidence>
<reference evidence="1" key="1">
    <citation type="submission" date="2018-05" db="EMBL/GenBank/DDBJ databases">
        <authorList>
            <person name="Lanie J.A."/>
            <person name="Ng W.-L."/>
            <person name="Kazmierczak K.M."/>
            <person name="Andrzejewski T.M."/>
            <person name="Davidsen T.M."/>
            <person name="Wayne K.J."/>
            <person name="Tettelin H."/>
            <person name="Glass J.I."/>
            <person name="Rusch D."/>
            <person name="Podicherti R."/>
            <person name="Tsui H.-C.T."/>
            <person name="Winkler M.E."/>
        </authorList>
    </citation>
    <scope>NUCLEOTIDE SEQUENCE</scope>
</reference>
<accession>A0A382S8J8</accession>
<proteinExistence type="predicted"/>
<protein>
    <submittedName>
        <fullName evidence="1">Uncharacterized protein</fullName>
    </submittedName>
</protein>
<organism evidence="1">
    <name type="scientific">marine metagenome</name>
    <dbReference type="NCBI Taxonomy" id="408172"/>
    <lineage>
        <taxon>unclassified sequences</taxon>
        <taxon>metagenomes</taxon>
        <taxon>ecological metagenomes</taxon>
    </lineage>
</organism>
<sequence length="69" mass="7683">VDKTLADAIVMLKAEFVKRHKGGSHIHEVIPVSSESLSIDEYGLKMLHKFAESNSIYTDSYEMDIQGTA</sequence>
<feature type="non-terminal residue" evidence="1">
    <location>
        <position position="69"/>
    </location>
</feature>
<dbReference type="EMBL" id="UINC01127037">
    <property type="protein sequence ID" value="SVD05892.1"/>
    <property type="molecule type" value="Genomic_DNA"/>
</dbReference>
<feature type="non-terminal residue" evidence="1">
    <location>
        <position position="1"/>
    </location>
</feature>